<dbReference type="GO" id="GO:0046872">
    <property type="term" value="F:metal ion binding"/>
    <property type="evidence" value="ECO:0007669"/>
    <property type="project" value="UniProtKB-KW"/>
</dbReference>
<proteinExistence type="inferred from homology"/>
<accession>A0A1N6H722</accession>
<dbReference type="PANTHER" id="PTHR42988">
    <property type="entry name" value="PHOSPHOHYDROLASE"/>
    <property type="match status" value="1"/>
</dbReference>
<evidence type="ECO:0000256" key="3">
    <source>
        <dbReference type="ARBA" id="ARBA00023004"/>
    </source>
</evidence>
<dbReference type="STRING" id="1217970.SAMN05444002_3134"/>
<name>A0A1N6H722_9RHOB</name>
<dbReference type="InterPro" id="IPR050884">
    <property type="entry name" value="CNP_phosphodiesterase-III"/>
</dbReference>
<dbReference type="RefSeq" id="WP_074257070.1">
    <property type="nucleotide sequence ID" value="NZ_FSRL01000001.1"/>
</dbReference>
<reference evidence="7" key="1">
    <citation type="submission" date="2016-11" db="EMBL/GenBank/DDBJ databases">
        <authorList>
            <person name="Varghese N."/>
            <person name="Submissions S."/>
        </authorList>
    </citation>
    <scope>NUCLEOTIDE SEQUENCE [LARGE SCALE GENOMIC DNA]</scope>
    <source>
        <strain evidence="7">DSM 29440</strain>
    </source>
</reference>
<gene>
    <name evidence="6" type="ORF">SAMN05444002_3134</name>
</gene>
<dbReference type="GO" id="GO:0016787">
    <property type="term" value="F:hydrolase activity"/>
    <property type="evidence" value="ECO:0007669"/>
    <property type="project" value="UniProtKB-KW"/>
</dbReference>
<dbReference type="AlphaFoldDB" id="A0A1N6H722"/>
<keyword evidence="7" id="KW-1185">Reference proteome</keyword>
<dbReference type="EMBL" id="FSRL01000001">
    <property type="protein sequence ID" value="SIO15584.1"/>
    <property type="molecule type" value="Genomic_DNA"/>
</dbReference>
<dbReference type="Proteomes" id="UP000184932">
    <property type="component" value="Unassembled WGS sequence"/>
</dbReference>
<dbReference type="Pfam" id="PF00149">
    <property type="entry name" value="Metallophos"/>
    <property type="match status" value="1"/>
</dbReference>
<sequence>MRRILHLSDLHYGRADATLEDPLLEKIAELHPDLVVISGDFTQRARRRQFAAAARFVARIEAPVLSVPGNHDTPVDNLYRRFVTPFHRYQKYIDPELEPAVEDEEMSVVGVNTVNRFSWQRGHFSGRTVRRVCTAFADQGGKLKVVVVHHPLEHGPTVEKRLMRGASAALSALSGCGADVVLSGHLHTASAAPFTAAPGLLFVQAGTGLSTRLRGEKNNFNLLDVDGPRVSITTWAAEGRVFGPGESATYARGSNGWERVAGEAAFTARPRLAAR</sequence>
<dbReference type="Gene3D" id="3.60.21.10">
    <property type="match status" value="1"/>
</dbReference>
<protein>
    <submittedName>
        <fullName evidence="6">3',5'-cyclic AMP phosphodiesterase CpdA</fullName>
    </submittedName>
</protein>
<evidence type="ECO:0000313" key="7">
    <source>
        <dbReference type="Proteomes" id="UP000184932"/>
    </source>
</evidence>
<evidence type="ECO:0000256" key="2">
    <source>
        <dbReference type="ARBA" id="ARBA00022801"/>
    </source>
</evidence>
<keyword evidence="2" id="KW-0378">Hydrolase</keyword>
<keyword evidence="1" id="KW-0479">Metal-binding</keyword>
<dbReference type="OrthoDB" id="651281at2"/>
<evidence type="ECO:0000313" key="6">
    <source>
        <dbReference type="EMBL" id="SIO15584.1"/>
    </source>
</evidence>
<feature type="domain" description="Calcineurin-like phosphoesterase" evidence="5">
    <location>
        <begin position="3"/>
        <end position="188"/>
    </location>
</feature>
<organism evidence="6 7">
    <name type="scientific">Vannielia litorea</name>
    <dbReference type="NCBI Taxonomy" id="1217970"/>
    <lineage>
        <taxon>Bacteria</taxon>
        <taxon>Pseudomonadati</taxon>
        <taxon>Pseudomonadota</taxon>
        <taxon>Alphaproteobacteria</taxon>
        <taxon>Rhodobacterales</taxon>
        <taxon>Paracoccaceae</taxon>
        <taxon>Vannielia</taxon>
    </lineage>
</organism>
<evidence type="ECO:0000259" key="5">
    <source>
        <dbReference type="Pfam" id="PF00149"/>
    </source>
</evidence>
<dbReference type="PANTHER" id="PTHR42988:SF2">
    <property type="entry name" value="CYCLIC NUCLEOTIDE PHOSPHODIESTERASE CBUA0032-RELATED"/>
    <property type="match status" value="1"/>
</dbReference>
<dbReference type="InterPro" id="IPR004843">
    <property type="entry name" value="Calcineurin-like_PHP"/>
</dbReference>
<keyword evidence="3" id="KW-0408">Iron</keyword>
<evidence type="ECO:0000256" key="1">
    <source>
        <dbReference type="ARBA" id="ARBA00022723"/>
    </source>
</evidence>
<dbReference type="InterPro" id="IPR029052">
    <property type="entry name" value="Metallo-depent_PP-like"/>
</dbReference>
<dbReference type="SUPFAM" id="SSF56300">
    <property type="entry name" value="Metallo-dependent phosphatases"/>
    <property type="match status" value="1"/>
</dbReference>
<comment type="similarity">
    <text evidence="4">Belongs to the cyclic nucleotide phosphodiesterase class-III family.</text>
</comment>
<evidence type="ECO:0000256" key="4">
    <source>
        <dbReference type="ARBA" id="ARBA00025742"/>
    </source>
</evidence>